<dbReference type="EMBL" id="JAQLKE010000040">
    <property type="protein sequence ID" value="MDB7085466.1"/>
    <property type="molecule type" value="Genomic_DNA"/>
</dbReference>
<comment type="caution">
    <text evidence="1">The sequence shown here is derived from an EMBL/GenBank/DDBJ whole genome shotgun (WGS) entry which is preliminary data.</text>
</comment>
<reference evidence="1" key="1">
    <citation type="submission" date="2023-01" db="EMBL/GenBank/DDBJ databases">
        <title>Human gut microbiome strain richness.</title>
        <authorList>
            <person name="Chen-Liaw A."/>
        </authorList>
    </citation>
    <scope>NUCLEOTIDE SEQUENCE</scope>
    <source>
        <strain evidence="1">1001217st2_G6_1001217B_191108</strain>
    </source>
</reference>
<protein>
    <submittedName>
        <fullName evidence="1">Uncharacterized protein</fullName>
    </submittedName>
</protein>
<sequence length="80" mass="9438">MEDKTIVKKVKENLKKKRKKWYIKCDEVSNMNEAFVSAESLMNELTKTFSDDEKEKYVFSKIKIGVTSKEDTYSIDITFN</sequence>
<dbReference type="RefSeq" id="WP_272019205.1">
    <property type="nucleotide sequence ID" value="NZ_JAQLKE010000040.1"/>
</dbReference>
<dbReference type="AlphaFoldDB" id="A0AB35ILP0"/>
<dbReference type="Proteomes" id="UP001211987">
    <property type="component" value="Unassembled WGS sequence"/>
</dbReference>
<evidence type="ECO:0000313" key="1">
    <source>
        <dbReference type="EMBL" id="MDB7085466.1"/>
    </source>
</evidence>
<organism evidence="1 2">
    <name type="scientific">Thomasclavelia ramosa</name>
    <dbReference type="NCBI Taxonomy" id="1547"/>
    <lineage>
        <taxon>Bacteria</taxon>
        <taxon>Bacillati</taxon>
        <taxon>Bacillota</taxon>
        <taxon>Erysipelotrichia</taxon>
        <taxon>Erysipelotrichales</taxon>
        <taxon>Coprobacillaceae</taxon>
        <taxon>Thomasclavelia</taxon>
    </lineage>
</organism>
<gene>
    <name evidence="1" type="ORF">PM738_16785</name>
</gene>
<evidence type="ECO:0000313" key="2">
    <source>
        <dbReference type="Proteomes" id="UP001211987"/>
    </source>
</evidence>
<name>A0AB35ILP0_9FIRM</name>
<proteinExistence type="predicted"/>
<accession>A0AB35ILP0</accession>